<keyword evidence="2" id="KW-1185">Reference proteome</keyword>
<protein>
    <submittedName>
        <fullName evidence="1">Uncharacterized protein</fullName>
    </submittedName>
</protein>
<reference evidence="1 2" key="1">
    <citation type="submission" date="2016-10" db="EMBL/GenBank/DDBJ databases">
        <authorList>
            <person name="de Groot N.N."/>
        </authorList>
    </citation>
    <scope>NUCLEOTIDE SEQUENCE [LARGE SCALE GENOMIC DNA]</scope>
    <source>
        <strain evidence="1 2">DSM 22024</strain>
    </source>
</reference>
<dbReference type="EMBL" id="LT629732">
    <property type="protein sequence ID" value="SDS82522.1"/>
    <property type="molecule type" value="Genomic_DNA"/>
</dbReference>
<name>A0A1H1VCL9_9ACTN</name>
<evidence type="ECO:0000313" key="1">
    <source>
        <dbReference type="EMBL" id="SDS82522.1"/>
    </source>
</evidence>
<dbReference type="RefSeq" id="WP_092655143.1">
    <property type="nucleotide sequence ID" value="NZ_LT629732.1"/>
</dbReference>
<evidence type="ECO:0000313" key="2">
    <source>
        <dbReference type="Proteomes" id="UP000198983"/>
    </source>
</evidence>
<dbReference type="AlphaFoldDB" id="A0A1H1VCL9"/>
<sequence>MVLLAAVIVGGYLFGAGVLGGGLGGSAPHEEKTSPAAAPVPATELTRPLEGKGFACYATQSSPTTVRSCYRTESDGTRLTVRIATGSDGDAALVEVDAAPPAGIRGQLRPPGDAVSPVREVVEVVGRPLLGQEYAGLPTFGNGVDQATRLSWGVVTFSAHPEAATASFAGSGAPTMPRGADFRKDPAAMAASLGKAGYECDAGSCTGRSSAYDVRARFSATEVAVSALRYDGKAKVTDAELRQRYGDVLRQVADGQGYTAARRWIDGHLTPEHGFVEGDVDGLHLAVVRTGEGDGQLTVTPVLTGSR</sequence>
<organism evidence="1 2">
    <name type="scientific">Actinopolymorpha singaporensis</name>
    <dbReference type="NCBI Taxonomy" id="117157"/>
    <lineage>
        <taxon>Bacteria</taxon>
        <taxon>Bacillati</taxon>
        <taxon>Actinomycetota</taxon>
        <taxon>Actinomycetes</taxon>
        <taxon>Propionibacteriales</taxon>
        <taxon>Actinopolymorphaceae</taxon>
        <taxon>Actinopolymorpha</taxon>
    </lineage>
</organism>
<proteinExistence type="predicted"/>
<dbReference type="Proteomes" id="UP000198983">
    <property type="component" value="Chromosome I"/>
</dbReference>
<dbReference type="OrthoDB" id="9822835at2"/>
<gene>
    <name evidence="1" type="ORF">SAMN04489717_4007</name>
</gene>
<accession>A0A1H1VCL9</accession>